<evidence type="ECO:0000313" key="1">
    <source>
        <dbReference type="EMBL" id="SUZ80690.1"/>
    </source>
</evidence>
<dbReference type="AlphaFoldDB" id="A0A381QNP7"/>
<dbReference type="Gene3D" id="3.30.530.20">
    <property type="match status" value="1"/>
</dbReference>
<reference evidence="1" key="1">
    <citation type="submission" date="2018-05" db="EMBL/GenBank/DDBJ databases">
        <authorList>
            <person name="Lanie J.A."/>
            <person name="Ng W.-L."/>
            <person name="Kazmierczak K.M."/>
            <person name="Andrzejewski T.M."/>
            <person name="Davidsen T.M."/>
            <person name="Wayne K.J."/>
            <person name="Tettelin H."/>
            <person name="Glass J.I."/>
            <person name="Rusch D."/>
            <person name="Podicherti R."/>
            <person name="Tsui H.-C.T."/>
            <person name="Winkler M.E."/>
        </authorList>
    </citation>
    <scope>NUCLEOTIDE SEQUENCE</scope>
</reference>
<sequence length="158" mass="17196">MADRQENLGAEPRPKKEYVTIVVEREVPAPRAAAFDALCTLISERAGGYVTEGDPAPHGLGARVEFTVGDLHLAEQVISFEPPWRRVYELTGAPVVLYQGTTVFTDRGETCLMAWSLVIDPLPDGGSDRFLVAAETFLDDFADALVTRAEIISLSTSD</sequence>
<dbReference type="InterPro" id="IPR023393">
    <property type="entry name" value="START-like_dom_sf"/>
</dbReference>
<dbReference type="SUPFAM" id="SSF55961">
    <property type="entry name" value="Bet v1-like"/>
    <property type="match status" value="1"/>
</dbReference>
<accession>A0A381QNP7</accession>
<name>A0A381QNP7_9ZZZZ</name>
<organism evidence="1">
    <name type="scientific">marine metagenome</name>
    <dbReference type="NCBI Taxonomy" id="408172"/>
    <lineage>
        <taxon>unclassified sequences</taxon>
        <taxon>metagenomes</taxon>
        <taxon>ecological metagenomes</taxon>
    </lineage>
</organism>
<proteinExistence type="predicted"/>
<dbReference type="InterPro" id="IPR019587">
    <property type="entry name" value="Polyketide_cyclase/dehydratase"/>
</dbReference>
<protein>
    <submittedName>
        <fullName evidence="1">Uncharacterized protein</fullName>
    </submittedName>
</protein>
<dbReference type="Pfam" id="PF10604">
    <property type="entry name" value="Polyketide_cyc2"/>
    <property type="match status" value="1"/>
</dbReference>
<dbReference type="EMBL" id="UINC01001438">
    <property type="protein sequence ID" value="SUZ80690.1"/>
    <property type="molecule type" value="Genomic_DNA"/>
</dbReference>
<gene>
    <name evidence="1" type="ORF">METZ01_LOCUS33544</name>
</gene>